<dbReference type="OrthoDB" id="5801246at2759"/>
<proteinExistence type="predicted"/>
<dbReference type="Proteomes" id="UP001152747">
    <property type="component" value="Unassembled WGS sequence"/>
</dbReference>
<keyword evidence="4" id="KW-1185">Reference proteome</keyword>
<evidence type="ECO:0008006" key="5">
    <source>
        <dbReference type="Google" id="ProtNLM"/>
    </source>
</evidence>
<dbReference type="EMBL" id="CANHGI010000001">
    <property type="protein sequence ID" value="CAI5437625.1"/>
    <property type="molecule type" value="Genomic_DNA"/>
</dbReference>
<evidence type="ECO:0000313" key="4">
    <source>
        <dbReference type="Proteomes" id="UP001152747"/>
    </source>
</evidence>
<protein>
    <recommendedName>
        <fullName evidence="5">DUF19 domain-containing protein</fullName>
    </recommendedName>
</protein>
<gene>
    <name evidence="3" type="ORF">CAMP_LOCUS262</name>
</gene>
<evidence type="ECO:0000256" key="1">
    <source>
        <dbReference type="SAM" id="Coils"/>
    </source>
</evidence>
<sequence>MVIRLLFLLIILINYSFCGVGVGDISIVGWGKATNEQLQNARIIGMKARQNVLQIDKKTSSPFSIARDRKLIYLDGLQQCNQIDDEKIAELNEMIIEKMARNEDSKKLERIGLTTFFAKFVTLPKLQIKQVVDFACAKHEQQLECGLQYEGRKETLKRIEELKMDGANKLMFEKECVDESFAPNVYPCIGESSKWIDNCEKEIDEYQRIREKINDKIERIYDAAVETVKFIKDDTSKSHVFHGTMKYINYSEGSKCLAFKQMRLCLLSEVVKTCGHESAKALNTTLSVGYLRNERSERLQMDFETFDYPGHQFCDGL</sequence>
<reference evidence="3" key="1">
    <citation type="submission" date="2022-11" db="EMBL/GenBank/DDBJ databases">
        <authorList>
            <person name="Kikuchi T."/>
        </authorList>
    </citation>
    <scope>NUCLEOTIDE SEQUENCE</scope>
    <source>
        <strain evidence="3">PS1010</strain>
    </source>
</reference>
<keyword evidence="2" id="KW-0732">Signal</keyword>
<feature type="coiled-coil region" evidence="1">
    <location>
        <begin position="196"/>
        <end position="223"/>
    </location>
</feature>
<evidence type="ECO:0000256" key="2">
    <source>
        <dbReference type="SAM" id="SignalP"/>
    </source>
</evidence>
<feature type="signal peptide" evidence="2">
    <location>
        <begin position="1"/>
        <end position="18"/>
    </location>
</feature>
<name>A0A9P1I445_9PELO</name>
<accession>A0A9P1I445</accession>
<keyword evidence="1" id="KW-0175">Coiled coil</keyword>
<feature type="chain" id="PRO_5040329558" description="DUF19 domain-containing protein" evidence="2">
    <location>
        <begin position="19"/>
        <end position="317"/>
    </location>
</feature>
<evidence type="ECO:0000313" key="3">
    <source>
        <dbReference type="EMBL" id="CAI5437625.1"/>
    </source>
</evidence>
<organism evidence="3 4">
    <name type="scientific">Caenorhabditis angaria</name>
    <dbReference type="NCBI Taxonomy" id="860376"/>
    <lineage>
        <taxon>Eukaryota</taxon>
        <taxon>Metazoa</taxon>
        <taxon>Ecdysozoa</taxon>
        <taxon>Nematoda</taxon>
        <taxon>Chromadorea</taxon>
        <taxon>Rhabditida</taxon>
        <taxon>Rhabditina</taxon>
        <taxon>Rhabditomorpha</taxon>
        <taxon>Rhabditoidea</taxon>
        <taxon>Rhabditidae</taxon>
        <taxon>Peloderinae</taxon>
        <taxon>Caenorhabditis</taxon>
    </lineage>
</organism>
<dbReference type="AlphaFoldDB" id="A0A9P1I445"/>
<comment type="caution">
    <text evidence="3">The sequence shown here is derived from an EMBL/GenBank/DDBJ whole genome shotgun (WGS) entry which is preliminary data.</text>
</comment>